<evidence type="ECO:0000313" key="3">
    <source>
        <dbReference type="EMBL" id="MFC4198501.1"/>
    </source>
</evidence>
<dbReference type="EC" id="2.7.13.3" evidence="3"/>
<evidence type="ECO:0000259" key="2">
    <source>
        <dbReference type="Pfam" id="PF06580"/>
    </source>
</evidence>
<dbReference type="PANTHER" id="PTHR34220:SF7">
    <property type="entry name" value="SENSOR HISTIDINE KINASE YPDA"/>
    <property type="match status" value="1"/>
</dbReference>
<organism evidence="3 4">
    <name type="scientific">Pedobacter jamesrossensis</name>
    <dbReference type="NCBI Taxonomy" id="1908238"/>
    <lineage>
        <taxon>Bacteria</taxon>
        <taxon>Pseudomonadati</taxon>
        <taxon>Bacteroidota</taxon>
        <taxon>Sphingobacteriia</taxon>
        <taxon>Sphingobacteriales</taxon>
        <taxon>Sphingobacteriaceae</taxon>
        <taxon>Pedobacter</taxon>
    </lineage>
</organism>
<keyword evidence="1" id="KW-0812">Transmembrane</keyword>
<dbReference type="Pfam" id="PF06580">
    <property type="entry name" value="His_kinase"/>
    <property type="match status" value="1"/>
</dbReference>
<comment type="caution">
    <text evidence="3">The sequence shown here is derived from an EMBL/GenBank/DDBJ whole genome shotgun (WGS) entry which is preliminary data.</text>
</comment>
<protein>
    <submittedName>
        <fullName evidence="3">Sensor histidine kinase</fullName>
        <ecNumber evidence="3">2.7.13.3</ecNumber>
    </submittedName>
</protein>
<sequence length="362" mass="42786">MTKKIFEWGKLQKLHLIGWAAFITLEIGLIGFSMGFFGKPLNYTLHYALNIILFYTNAHLVLKDSFSKSRPWTRVIIFMVLQIGIYIFVRSYLNYALLDTRKGFELSTIITNYKSFFQSMWRGLFFIVLSCFYYLFLEFKDERFRREQAERLEYLNNLKTKEIQNELNVAKYEYLRAQINPHLLFNTLSFLYDSIRKFNEDAGQAVLNLADLMRFSLHTKESNDQFPKLYEELIQIENLISLNKIRKDKEQFINLKISKTAKQFRFVPLVVITLLENMLKHGNLQRPDHPGELSIKVTKNQFKISTHNLINTNIHQSGFNKGMDNIEKRLNLAYGNKFAMTYGKNDKNYFVVNIILEIHQGE</sequence>
<feature type="transmembrane region" description="Helical" evidence="1">
    <location>
        <begin position="43"/>
        <end position="62"/>
    </location>
</feature>
<dbReference type="Proteomes" id="UP001595792">
    <property type="component" value="Unassembled WGS sequence"/>
</dbReference>
<dbReference type="InterPro" id="IPR050640">
    <property type="entry name" value="Bact_2-comp_sensor_kinase"/>
</dbReference>
<gene>
    <name evidence="3" type="ORF">ACFOUY_17475</name>
</gene>
<dbReference type="PANTHER" id="PTHR34220">
    <property type="entry name" value="SENSOR HISTIDINE KINASE YPDA"/>
    <property type="match status" value="1"/>
</dbReference>
<evidence type="ECO:0000256" key="1">
    <source>
        <dbReference type="SAM" id="Phobius"/>
    </source>
</evidence>
<accession>A0ABV8NQA2</accession>
<dbReference type="GO" id="GO:0004673">
    <property type="term" value="F:protein histidine kinase activity"/>
    <property type="evidence" value="ECO:0007669"/>
    <property type="project" value="UniProtKB-EC"/>
</dbReference>
<dbReference type="EMBL" id="JBHSBY010000139">
    <property type="protein sequence ID" value="MFC4198501.1"/>
    <property type="molecule type" value="Genomic_DNA"/>
</dbReference>
<feature type="transmembrane region" description="Helical" evidence="1">
    <location>
        <begin position="74"/>
        <end position="93"/>
    </location>
</feature>
<name>A0ABV8NQA2_9SPHI</name>
<dbReference type="InterPro" id="IPR010559">
    <property type="entry name" value="Sig_transdc_His_kin_internal"/>
</dbReference>
<proteinExistence type="predicted"/>
<feature type="transmembrane region" description="Helical" evidence="1">
    <location>
        <begin position="120"/>
        <end position="137"/>
    </location>
</feature>
<feature type="domain" description="Signal transduction histidine kinase internal region" evidence="2">
    <location>
        <begin position="170"/>
        <end position="248"/>
    </location>
</feature>
<keyword evidence="3" id="KW-0808">Transferase</keyword>
<dbReference type="RefSeq" id="WP_378962499.1">
    <property type="nucleotide sequence ID" value="NZ_JBHSBY010000139.1"/>
</dbReference>
<keyword evidence="1" id="KW-0472">Membrane</keyword>
<feature type="transmembrane region" description="Helical" evidence="1">
    <location>
        <begin position="16"/>
        <end position="37"/>
    </location>
</feature>
<keyword evidence="3" id="KW-0418">Kinase</keyword>
<reference evidence="4" key="1">
    <citation type="journal article" date="2019" name="Int. J. Syst. Evol. Microbiol.">
        <title>The Global Catalogue of Microorganisms (GCM) 10K type strain sequencing project: providing services to taxonomists for standard genome sequencing and annotation.</title>
        <authorList>
            <consortium name="The Broad Institute Genomics Platform"/>
            <consortium name="The Broad Institute Genome Sequencing Center for Infectious Disease"/>
            <person name="Wu L."/>
            <person name="Ma J."/>
        </authorList>
    </citation>
    <scope>NUCLEOTIDE SEQUENCE [LARGE SCALE GENOMIC DNA]</scope>
    <source>
        <strain evidence="4">CCM 8689</strain>
    </source>
</reference>
<keyword evidence="1" id="KW-1133">Transmembrane helix</keyword>
<evidence type="ECO:0000313" key="4">
    <source>
        <dbReference type="Proteomes" id="UP001595792"/>
    </source>
</evidence>
<keyword evidence="4" id="KW-1185">Reference proteome</keyword>